<dbReference type="InterPro" id="IPR029485">
    <property type="entry name" value="CAT_C"/>
</dbReference>
<dbReference type="AlphaFoldDB" id="A0A2S2QLE3"/>
<dbReference type="EMBL" id="GGMS01009147">
    <property type="protein sequence ID" value="MBY78350.1"/>
    <property type="molecule type" value="Transcribed_RNA"/>
</dbReference>
<name>A0A2S2QLE3_9HEMI</name>
<feature type="transmembrane region" description="Helical" evidence="2">
    <location>
        <begin position="71"/>
        <end position="92"/>
    </location>
</feature>
<dbReference type="GO" id="GO:0015171">
    <property type="term" value="F:amino acid transmembrane transporter activity"/>
    <property type="evidence" value="ECO:0007669"/>
    <property type="project" value="TreeGrafter"/>
</dbReference>
<proteinExistence type="predicted"/>
<reference evidence="4" key="1">
    <citation type="submission" date="2018-04" db="EMBL/GenBank/DDBJ databases">
        <title>Transcriptome assembly of Sipha flava.</title>
        <authorList>
            <person name="Scully E.D."/>
            <person name="Geib S.M."/>
            <person name="Palmer N.A."/>
            <person name="Koch K."/>
            <person name="Bradshaw J."/>
            <person name="Heng-Moss T."/>
            <person name="Sarath G."/>
        </authorList>
    </citation>
    <scope>NUCLEOTIDE SEQUENCE</scope>
</reference>
<evidence type="ECO:0000256" key="2">
    <source>
        <dbReference type="SAM" id="Phobius"/>
    </source>
</evidence>
<feature type="region of interest" description="Disordered" evidence="1">
    <location>
        <begin position="138"/>
        <end position="211"/>
    </location>
</feature>
<evidence type="ECO:0000256" key="1">
    <source>
        <dbReference type="SAM" id="MobiDB-lite"/>
    </source>
</evidence>
<dbReference type="GO" id="GO:0005886">
    <property type="term" value="C:plasma membrane"/>
    <property type="evidence" value="ECO:0007669"/>
    <property type="project" value="TreeGrafter"/>
</dbReference>
<feature type="compositionally biased region" description="Basic and acidic residues" evidence="1">
    <location>
        <begin position="176"/>
        <end position="186"/>
    </location>
</feature>
<organism evidence="4">
    <name type="scientific">Sipha flava</name>
    <name type="common">yellow sugarcane aphid</name>
    <dbReference type="NCBI Taxonomy" id="143950"/>
    <lineage>
        <taxon>Eukaryota</taxon>
        <taxon>Metazoa</taxon>
        <taxon>Ecdysozoa</taxon>
        <taxon>Arthropoda</taxon>
        <taxon>Hexapoda</taxon>
        <taxon>Insecta</taxon>
        <taxon>Pterygota</taxon>
        <taxon>Neoptera</taxon>
        <taxon>Paraneoptera</taxon>
        <taxon>Hemiptera</taxon>
        <taxon>Sternorrhyncha</taxon>
        <taxon>Aphidomorpha</taxon>
        <taxon>Aphidoidea</taxon>
        <taxon>Aphididae</taxon>
        <taxon>Sipha</taxon>
    </lineage>
</organism>
<gene>
    <name evidence="4" type="primary">SLC7A2_2</name>
    <name evidence="4" type="ORF">g.170868</name>
</gene>
<feature type="transmembrane region" description="Helical" evidence="2">
    <location>
        <begin position="12"/>
        <end position="33"/>
    </location>
</feature>
<protein>
    <submittedName>
        <fullName evidence="4">Low affinity cationic amino acid transporter 2</fullName>
    </submittedName>
</protein>
<keyword evidence="2" id="KW-1133">Transmembrane helix</keyword>
<dbReference type="Pfam" id="PF13906">
    <property type="entry name" value="AA_permease_C"/>
    <property type="match status" value="1"/>
</dbReference>
<evidence type="ECO:0000259" key="3">
    <source>
        <dbReference type="Pfam" id="PF13906"/>
    </source>
</evidence>
<keyword evidence="2" id="KW-0472">Membrane</keyword>
<dbReference type="PANTHER" id="PTHR43243">
    <property type="entry name" value="INNER MEMBRANE TRANSPORTER YGJI-RELATED"/>
    <property type="match status" value="1"/>
</dbReference>
<feature type="transmembrane region" description="Helical" evidence="2">
    <location>
        <begin position="98"/>
        <end position="116"/>
    </location>
</feature>
<dbReference type="Gene3D" id="1.20.1740.10">
    <property type="entry name" value="Amino acid/polyamine transporter I"/>
    <property type="match status" value="1"/>
</dbReference>
<evidence type="ECO:0000313" key="4">
    <source>
        <dbReference type="EMBL" id="MBY78350.1"/>
    </source>
</evidence>
<sequence>MGPATEESGMVVLKLVGVFYVLIIVFDVLLVFVSAESSTFVYVLLYALLIVVIAVLGVISRKPQNKQILVFKTPWVPFVPAFSIAVNLYLIFQLSSMTLLRIVVWVSIGLFVYFYYGIKHSTLEAPVDEDERIELKIKSQPKPQNRPQVPPPTVKTTPVASSTAKVTSATTAVGVVDEKAEPKRPTNLEPLPANNDSNLFVSPSAFPKWED</sequence>
<feature type="transmembrane region" description="Helical" evidence="2">
    <location>
        <begin position="39"/>
        <end position="59"/>
    </location>
</feature>
<dbReference type="OrthoDB" id="3900342at2759"/>
<accession>A0A2S2QLE3</accession>
<dbReference type="PANTHER" id="PTHR43243:SF17">
    <property type="entry name" value="CATIONIC AMINO ACID TRANSPORTER-RELATED"/>
    <property type="match status" value="1"/>
</dbReference>
<feature type="domain" description="Cationic amino acid transporter C-terminal" evidence="3">
    <location>
        <begin position="71"/>
        <end position="121"/>
    </location>
</feature>
<feature type="compositionally biased region" description="Low complexity" evidence="1">
    <location>
        <begin position="154"/>
        <end position="175"/>
    </location>
</feature>
<keyword evidence="2" id="KW-0812">Transmembrane</keyword>